<organism evidence="2 3">
    <name type="scientific">Channa striata</name>
    <name type="common">Snakehead murrel</name>
    <name type="synonym">Ophicephalus striatus</name>
    <dbReference type="NCBI Taxonomy" id="64152"/>
    <lineage>
        <taxon>Eukaryota</taxon>
        <taxon>Metazoa</taxon>
        <taxon>Chordata</taxon>
        <taxon>Craniata</taxon>
        <taxon>Vertebrata</taxon>
        <taxon>Euteleostomi</taxon>
        <taxon>Actinopterygii</taxon>
        <taxon>Neopterygii</taxon>
        <taxon>Teleostei</taxon>
        <taxon>Neoteleostei</taxon>
        <taxon>Acanthomorphata</taxon>
        <taxon>Anabantaria</taxon>
        <taxon>Anabantiformes</taxon>
        <taxon>Channoidei</taxon>
        <taxon>Channidae</taxon>
        <taxon>Channa</taxon>
    </lineage>
</organism>
<accession>A0AA88MWB0</accession>
<feature type="region of interest" description="Disordered" evidence="1">
    <location>
        <begin position="46"/>
        <end position="85"/>
    </location>
</feature>
<evidence type="ECO:0000313" key="3">
    <source>
        <dbReference type="Proteomes" id="UP001187415"/>
    </source>
</evidence>
<proteinExistence type="predicted"/>
<name>A0AA88MWB0_CHASR</name>
<dbReference type="EMBL" id="JAUPFM010000008">
    <property type="protein sequence ID" value="KAK2844207.1"/>
    <property type="molecule type" value="Genomic_DNA"/>
</dbReference>
<dbReference type="AlphaFoldDB" id="A0AA88MWB0"/>
<evidence type="ECO:0000313" key="2">
    <source>
        <dbReference type="EMBL" id="KAK2844207.1"/>
    </source>
</evidence>
<comment type="caution">
    <text evidence="2">The sequence shown here is derived from an EMBL/GenBank/DDBJ whole genome shotgun (WGS) entry which is preliminary data.</text>
</comment>
<sequence length="193" mass="21063">MPVTQNSQEDMGGAGYMLLYAMTIFTMSPHSKLAADYDFPYRSSPQVTDLLRPPENTAPTSPDQLCPEDSHNKRTAGPISQQRGVKKSEQRVECFFSALENHLLLFYVSSATFYTDPDKVWPFSVPALLLRPISCSLCRLSAGCGANIRAASLAGRPNQTLEAGLIGLTYSIKPSIKPPLTIHWGLAASDIAE</sequence>
<reference evidence="2" key="1">
    <citation type="submission" date="2023-07" db="EMBL/GenBank/DDBJ databases">
        <title>Chromosome-level Genome Assembly of Striped Snakehead (Channa striata).</title>
        <authorList>
            <person name="Liu H."/>
        </authorList>
    </citation>
    <scope>NUCLEOTIDE SEQUENCE</scope>
    <source>
        <strain evidence="2">Gz</strain>
        <tissue evidence="2">Muscle</tissue>
    </source>
</reference>
<protein>
    <submittedName>
        <fullName evidence="2">Uncharacterized protein</fullName>
    </submittedName>
</protein>
<gene>
    <name evidence="2" type="ORF">Q5P01_010866</name>
</gene>
<evidence type="ECO:0000256" key="1">
    <source>
        <dbReference type="SAM" id="MobiDB-lite"/>
    </source>
</evidence>
<keyword evidence="3" id="KW-1185">Reference proteome</keyword>
<dbReference type="Proteomes" id="UP001187415">
    <property type="component" value="Unassembled WGS sequence"/>
</dbReference>